<dbReference type="NCBIfam" id="NF009044">
    <property type="entry name" value="PRK12378.1"/>
    <property type="match status" value="1"/>
</dbReference>
<protein>
    <recommendedName>
        <fullName evidence="6">Probable transcriptional regulatory protein SAMN05443575_2460</fullName>
    </recommendedName>
</protein>
<proteinExistence type="inferred from homology"/>
<dbReference type="Pfam" id="PF01709">
    <property type="entry name" value="Transcrip_reg"/>
    <property type="match status" value="1"/>
</dbReference>
<keyword evidence="2 6" id="KW-0963">Cytoplasm</keyword>
<dbReference type="OrthoDB" id="9781053at2"/>
<dbReference type="EMBL" id="FQVU01000003">
    <property type="protein sequence ID" value="SHG64794.1"/>
    <property type="molecule type" value="Genomic_DNA"/>
</dbReference>
<comment type="similarity">
    <text evidence="1 6">Belongs to the TACO1 family.</text>
</comment>
<dbReference type="SUPFAM" id="SSF75625">
    <property type="entry name" value="YebC-like"/>
    <property type="match status" value="1"/>
</dbReference>
<evidence type="ECO:0000259" key="7">
    <source>
        <dbReference type="Pfam" id="PF01709"/>
    </source>
</evidence>
<dbReference type="GO" id="GO:0005829">
    <property type="term" value="C:cytosol"/>
    <property type="evidence" value="ECO:0007669"/>
    <property type="project" value="TreeGrafter"/>
</dbReference>
<dbReference type="InterPro" id="IPR029072">
    <property type="entry name" value="YebC-like"/>
</dbReference>
<dbReference type="PANTHER" id="PTHR12532:SF6">
    <property type="entry name" value="TRANSCRIPTIONAL REGULATORY PROTEIN YEBC-RELATED"/>
    <property type="match status" value="1"/>
</dbReference>
<dbReference type="InterPro" id="IPR049083">
    <property type="entry name" value="TACO1_YebC_N"/>
</dbReference>
<dbReference type="Pfam" id="PF20772">
    <property type="entry name" value="TACO1_YebC_N"/>
    <property type="match status" value="1"/>
</dbReference>
<dbReference type="GO" id="GO:0006355">
    <property type="term" value="P:regulation of DNA-templated transcription"/>
    <property type="evidence" value="ECO:0007669"/>
    <property type="project" value="UniProtKB-UniRule"/>
</dbReference>
<feature type="domain" description="TACO1/YebC-like N-terminal" evidence="8">
    <location>
        <begin position="5"/>
        <end position="75"/>
    </location>
</feature>
<dbReference type="PANTHER" id="PTHR12532">
    <property type="entry name" value="TRANSLATIONAL ACTIVATOR OF CYTOCHROME C OXIDASE 1"/>
    <property type="match status" value="1"/>
</dbReference>
<comment type="subcellular location">
    <subcellularLocation>
        <location evidence="6">Cytoplasm</location>
    </subcellularLocation>
</comment>
<dbReference type="RefSeq" id="WP_073390605.1">
    <property type="nucleotide sequence ID" value="NZ_FQVU01000003.1"/>
</dbReference>
<evidence type="ECO:0000256" key="6">
    <source>
        <dbReference type="HAMAP-Rule" id="MF_00693"/>
    </source>
</evidence>
<dbReference type="Gene3D" id="3.30.70.980">
    <property type="match status" value="2"/>
</dbReference>
<dbReference type="NCBIfam" id="TIGR01033">
    <property type="entry name" value="YebC/PmpR family DNA-binding transcriptional regulator"/>
    <property type="match status" value="1"/>
</dbReference>
<name>A0A1M5LI27_9ACTN</name>
<sequence>MSGHSKWATTKHQKAAKDAKRGKLFAKLIKNIEVAARTGGGDPDGNPTLYDAIQKARKNSVPIDNIDRAVKRGSGAEAGGADWQTIMYEGYGPSGVAVLIECLTDNKNRAAMEVRTAMTRNGGNMADPGSVAYLFNRKGVVVVPATDLAEDDVLLAVLDAGAEEVNNLGGAFEVVSEATDLVPVRTALQDAGIEYDSADSSFLPSVQVPLDEEGARKVLKLVDALEDLDDVQNVYANFDVSDDVLEAVGAE</sequence>
<evidence type="ECO:0000313" key="9">
    <source>
        <dbReference type="EMBL" id="SHG64794.1"/>
    </source>
</evidence>
<gene>
    <name evidence="9" type="ORF">SAMN05443575_2460</name>
</gene>
<keyword evidence="3 6" id="KW-0805">Transcription regulation</keyword>
<keyword evidence="5 6" id="KW-0804">Transcription</keyword>
<evidence type="ECO:0000256" key="3">
    <source>
        <dbReference type="ARBA" id="ARBA00023015"/>
    </source>
</evidence>
<dbReference type="GO" id="GO:0003677">
    <property type="term" value="F:DNA binding"/>
    <property type="evidence" value="ECO:0007669"/>
    <property type="project" value="UniProtKB-UniRule"/>
</dbReference>
<dbReference type="FunFam" id="3.30.70.980:FF:000006">
    <property type="entry name" value="Probable transcriptional regulatory protein J113_18170"/>
    <property type="match status" value="1"/>
</dbReference>
<evidence type="ECO:0000256" key="1">
    <source>
        <dbReference type="ARBA" id="ARBA00008724"/>
    </source>
</evidence>
<feature type="domain" description="TACO1/YebC-like second and third" evidence="7">
    <location>
        <begin position="84"/>
        <end position="238"/>
    </location>
</feature>
<evidence type="ECO:0000313" key="10">
    <source>
        <dbReference type="Proteomes" id="UP000186132"/>
    </source>
</evidence>
<dbReference type="InterPro" id="IPR017856">
    <property type="entry name" value="Integrase-like_N"/>
</dbReference>
<dbReference type="STRING" id="1206085.SAMN05443575_2460"/>
<dbReference type="Proteomes" id="UP000186132">
    <property type="component" value="Unassembled WGS sequence"/>
</dbReference>
<dbReference type="InterPro" id="IPR026564">
    <property type="entry name" value="Transcrip_reg_TACO1-like_dom3"/>
</dbReference>
<dbReference type="InterPro" id="IPR048300">
    <property type="entry name" value="TACO1_YebC-like_2nd/3rd_dom"/>
</dbReference>
<accession>A0A1M5LI27</accession>
<evidence type="ECO:0000259" key="8">
    <source>
        <dbReference type="Pfam" id="PF20772"/>
    </source>
</evidence>
<dbReference type="InterPro" id="IPR002876">
    <property type="entry name" value="Transcrip_reg_TACO1-like"/>
</dbReference>
<evidence type="ECO:0000256" key="4">
    <source>
        <dbReference type="ARBA" id="ARBA00023125"/>
    </source>
</evidence>
<keyword evidence="4 6" id="KW-0238">DNA-binding</keyword>
<reference evidence="9 10" key="1">
    <citation type="submission" date="2016-11" db="EMBL/GenBank/DDBJ databases">
        <authorList>
            <person name="Jaros S."/>
            <person name="Januszkiewicz K."/>
            <person name="Wedrychowicz H."/>
        </authorList>
    </citation>
    <scope>NUCLEOTIDE SEQUENCE [LARGE SCALE GENOMIC DNA]</scope>
    <source>
        <strain evidence="9 10">DSM 45627</strain>
    </source>
</reference>
<organism evidence="9 10">
    <name type="scientific">Jatrophihabitans endophyticus</name>
    <dbReference type="NCBI Taxonomy" id="1206085"/>
    <lineage>
        <taxon>Bacteria</taxon>
        <taxon>Bacillati</taxon>
        <taxon>Actinomycetota</taxon>
        <taxon>Actinomycetes</taxon>
        <taxon>Jatrophihabitantales</taxon>
        <taxon>Jatrophihabitantaceae</taxon>
        <taxon>Jatrophihabitans</taxon>
    </lineage>
</organism>
<dbReference type="AlphaFoldDB" id="A0A1M5LI27"/>
<dbReference type="Gene3D" id="1.10.10.200">
    <property type="match status" value="1"/>
</dbReference>
<dbReference type="NCBIfam" id="NF001030">
    <property type="entry name" value="PRK00110.1"/>
    <property type="match status" value="1"/>
</dbReference>
<evidence type="ECO:0000256" key="2">
    <source>
        <dbReference type="ARBA" id="ARBA00022490"/>
    </source>
</evidence>
<evidence type="ECO:0000256" key="5">
    <source>
        <dbReference type="ARBA" id="ARBA00023163"/>
    </source>
</evidence>
<dbReference type="HAMAP" id="MF_00693">
    <property type="entry name" value="Transcrip_reg_TACO1"/>
    <property type="match status" value="1"/>
</dbReference>
<keyword evidence="10" id="KW-1185">Reference proteome</keyword>
<dbReference type="FunFam" id="1.10.10.200:FF:000002">
    <property type="entry name" value="Probable transcriptional regulatory protein CLM62_37755"/>
    <property type="match status" value="1"/>
</dbReference>